<accession>A0A3J6XNG4</accession>
<reference evidence="7" key="1">
    <citation type="submission" date="2018-11" db="EMBL/GenBank/DDBJ databases">
        <authorList>
            <consortium name="PulseNet: The National Subtyping Network for Foodborne Disease Surveillance"/>
            <person name="Tarr C.L."/>
            <person name="Trees E."/>
            <person name="Katz L.S."/>
            <person name="Carleton-Romer H.A."/>
            <person name="Stroika S."/>
            <person name="Kucerova Z."/>
            <person name="Roache K.F."/>
            <person name="Sabol A.L."/>
            <person name="Besser J."/>
            <person name="Gerner-Smidt P."/>
        </authorList>
    </citation>
    <scope>NUCLEOTIDE SEQUENCE [LARGE SCALE GENOMIC DNA]</scope>
    <source>
        <strain evidence="8">PNUSAS057377</strain>
        <strain evidence="7">PNUSAS059842</strain>
    </source>
</reference>
<dbReference type="EMBL" id="RMTL01000003">
    <property type="protein sequence ID" value="MFK55662.1"/>
    <property type="molecule type" value="Genomic_DNA"/>
</dbReference>
<comment type="caution">
    <text evidence="7">The sequence shown here is derived from an EMBL/GenBank/DDBJ whole genome shotgun (WGS) entry which is preliminary data.</text>
</comment>
<evidence type="ECO:0000313" key="8">
    <source>
        <dbReference type="EMBL" id="MFK68018.1"/>
    </source>
</evidence>
<organism evidence="7">
    <name type="scientific">Salmonella enterica</name>
    <name type="common">Salmonella choleraesuis</name>
    <dbReference type="NCBI Taxonomy" id="28901"/>
    <lineage>
        <taxon>Bacteria</taxon>
        <taxon>Pseudomonadati</taxon>
        <taxon>Pseudomonadota</taxon>
        <taxon>Gammaproteobacteria</taxon>
        <taxon>Enterobacterales</taxon>
        <taxon>Enterobacteriaceae</taxon>
        <taxon>Salmonella</taxon>
    </lineage>
</organism>
<dbReference type="InterPro" id="IPR003807">
    <property type="entry name" value="DUF202"/>
</dbReference>
<comment type="subcellular location">
    <subcellularLocation>
        <location evidence="1">Endomembrane system</location>
        <topology evidence="1">Multi-pass membrane protein</topology>
    </subcellularLocation>
</comment>
<keyword evidence="2 5" id="KW-0812">Transmembrane</keyword>
<sequence>MCAIPVSYHHGAITWGNVVGLEVQTIRDASLQPERTELSWRRTAFSMLIPAFLTLRSWFHYGEWPYAVAGLLLISCALLVLLDQRYKNQLYVSFSVVASSLVLGLLFIFRLFIGV</sequence>
<proteinExistence type="predicted"/>
<dbReference type="Proteomes" id="UP000839509">
    <property type="component" value="Unassembled WGS sequence"/>
</dbReference>
<evidence type="ECO:0000256" key="4">
    <source>
        <dbReference type="ARBA" id="ARBA00023136"/>
    </source>
</evidence>
<feature type="transmembrane region" description="Helical" evidence="5">
    <location>
        <begin position="64"/>
        <end position="83"/>
    </location>
</feature>
<evidence type="ECO:0000259" key="6">
    <source>
        <dbReference type="Pfam" id="PF02656"/>
    </source>
</evidence>
<feature type="transmembrane region" description="Helical" evidence="5">
    <location>
        <begin position="90"/>
        <end position="113"/>
    </location>
</feature>
<gene>
    <name evidence="7" type="ORF">EEM01_05485</name>
    <name evidence="8" type="ORF">EEN95_01035</name>
</gene>
<keyword evidence="3 5" id="KW-1133">Transmembrane helix</keyword>
<protein>
    <submittedName>
        <fullName evidence="7">DUF202 domain-containing protein</fullName>
    </submittedName>
</protein>
<evidence type="ECO:0000256" key="2">
    <source>
        <dbReference type="ARBA" id="ARBA00022692"/>
    </source>
</evidence>
<evidence type="ECO:0000256" key="5">
    <source>
        <dbReference type="SAM" id="Phobius"/>
    </source>
</evidence>
<evidence type="ECO:0000313" key="7">
    <source>
        <dbReference type="EMBL" id="MFK55662.1"/>
    </source>
</evidence>
<dbReference type="Proteomes" id="UP000885320">
    <property type="component" value="Unassembled WGS sequence"/>
</dbReference>
<dbReference type="GO" id="GO:0012505">
    <property type="term" value="C:endomembrane system"/>
    <property type="evidence" value="ECO:0007669"/>
    <property type="project" value="UniProtKB-SubCell"/>
</dbReference>
<keyword evidence="4 5" id="KW-0472">Membrane</keyword>
<evidence type="ECO:0000256" key="3">
    <source>
        <dbReference type="ARBA" id="ARBA00022989"/>
    </source>
</evidence>
<dbReference type="AlphaFoldDB" id="A0A3J6XNG4"/>
<feature type="domain" description="DUF202" evidence="6">
    <location>
        <begin position="30"/>
        <end position="82"/>
    </location>
</feature>
<evidence type="ECO:0000256" key="1">
    <source>
        <dbReference type="ARBA" id="ARBA00004127"/>
    </source>
</evidence>
<dbReference type="EMBL" id="RMUA01000001">
    <property type="protein sequence ID" value="MFK68018.1"/>
    <property type="molecule type" value="Genomic_DNA"/>
</dbReference>
<name>A0A3J6XNG4_SALER</name>
<dbReference type="Pfam" id="PF02656">
    <property type="entry name" value="DUF202"/>
    <property type="match status" value="1"/>
</dbReference>